<dbReference type="PANTHER" id="PTHR22765">
    <property type="entry name" value="RING FINGER AND PROTEASE ASSOCIATED DOMAIN-CONTAINING"/>
    <property type="match status" value="1"/>
</dbReference>
<dbReference type="Pfam" id="PF13639">
    <property type="entry name" value="zf-RING_2"/>
    <property type="match status" value="1"/>
</dbReference>
<organism evidence="5 6">
    <name type="scientific">Cyclotella atomus</name>
    <dbReference type="NCBI Taxonomy" id="382360"/>
    <lineage>
        <taxon>Eukaryota</taxon>
        <taxon>Sar</taxon>
        <taxon>Stramenopiles</taxon>
        <taxon>Ochrophyta</taxon>
        <taxon>Bacillariophyta</taxon>
        <taxon>Coscinodiscophyceae</taxon>
        <taxon>Thalassiosirophycidae</taxon>
        <taxon>Stephanodiscales</taxon>
        <taxon>Stephanodiscaceae</taxon>
        <taxon>Cyclotella</taxon>
    </lineage>
</organism>
<keyword evidence="1" id="KW-0862">Zinc</keyword>
<evidence type="ECO:0000313" key="5">
    <source>
        <dbReference type="EMBL" id="KAL3775644.1"/>
    </source>
</evidence>
<keyword evidence="6" id="KW-1185">Reference proteome</keyword>
<dbReference type="GO" id="GO:0008270">
    <property type="term" value="F:zinc ion binding"/>
    <property type="evidence" value="ECO:0007669"/>
    <property type="project" value="UniProtKB-KW"/>
</dbReference>
<feature type="compositionally biased region" description="Acidic residues" evidence="2">
    <location>
        <begin position="424"/>
        <end position="434"/>
    </location>
</feature>
<feature type="compositionally biased region" description="Polar residues" evidence="2">
    <location>
        <begin position="465"/>
        <end position="486"/>
    </location>
</feature>
<feature type="region of interest" description="Disordered" evidence="2">
    <location>
        <begin position="313"/>
        <end position="333"/>
    </location>
</feature>
<dbReference type="SUPFAM" id="SSF57850">
    <property type="entry name" value="RING/U-box"/>
    <property type="match status" value="1"/>
</dbReference>
<feature type="domain" description="RING-type" evidence="4">
    <location>
        <begin position="371"/>
        <end position="413"/>
    </location>
</feature>
<dbReference type="InterPro" id="IPR051826">
    <property type="entry name" value="E3_ubiquitin-ligase_domain"/>
</dbReference>
<reference evidence="5 6" key="1">
    <citation type="submission" date="2024-10" db="EMBL/GenBank/DDBJ databases">
        <title>Updated reference genomes for cyclostephanoid diatoms.</title>
        <authorList>
            <person name="Roberts W.R."/>
            <person name="Alverson A.J."/>
        </authorList>
    </citation>
    <scope>NUCLEOTIDE SEQUENCE [LARGE SCALE GENOMIC DNA]</scope>
    <source>
        <strain evidence="5 6">AJA010-31</strain>
    </source>
</reference>
<evidence type="ECO:0000256" key="3">
    <source>
        <dbReference type="SAM" id="SignalP"/>
    </source>
</evidence>
<feature type="signal peptide" evidence="3">
    <location>
        <begin position="1"/>
        <end position="21"/>
    </location>
</feature>
<dbReference type="CDD" id="cd16454">
    <property type="entry name" value="RING-H2_PA-TM-RING"/>
    <property type="match status" value="1"/>
</dbReference>
<feature type="compositionally biased region" description="Polar residues" evidence="2">
    <location>
        <begin position="494"/>
        <end position="503"/>
    </location>
</feature>
<proteinExistence type="predicted"/>
<keyword evidence="1" id="KW-0863">Zinc-finger</keyword>
<dbReference type="Gene3D" id="3.30.40.10">
    <property type="entry name" value="Zinc/RING finger domain, C3HC4 (zinc finger)"/>
    <property type="match status" value="1"/>
</dbReference>
<dbReference type="PROSITE" id="PS50089">
    <property type="entry name" value="ZF_RING_2"/>
    <property type="match status" value="1"/>
</dbReference>
<evidence type="ECO:0000259" key="4">
    <source>
        <dbReference type="PROSITE" id="PS50089"/>
    </source>
</evidence>
<evidence type="ECO:0000256" key="2">
    <source>
        <dbReference type="SAM" id="MobiDB-lite"/>
    </source>
</evidence>
<dbReference type="SMART" id="SM00184">
    <property type="entry name" value="RING"/>
    <property type="match status" value="1"/>
</dbReference>
<gene>
    <name evidence="5" type="ORF">ACHAWO_000713</name>
</gene>
<dbReference type="AlphaFoldDB" id="A0ABD3NI36"/>
<protein>
    <recommendedName>
        <fullName evidence="4">RING-type domain-containing protein</fullName>
    </recommendedName>
</protein>
<dbReference type="Gene3D" id="3.50.30.30">
    <property type="match status" value="1"/>
</dbReference>
<dbReference type="InterPro" id="IPR013083">
    <property type="entry name" value="Znf_RING/FYVE/PHD"/>
</dbReference>
<dbReference type="InterPro" id="IPR001841">
    <property type="entry name" value="Znf_RING"/>
</dbReference>
<keyword evidence="3" id="KW-0732">Signal</keyword>
<comment type="caution">
    <text evidence="5">The sequence shown here is derived from an EMBL/GenBank/DDBJ whole genome shotgun (WGS) entry which is preliminary data.</text>
</comment>
<feature type="chain" id="PRO_5044777450" description="RING-type domain-containing protein" evidence="3">
    <location>
        <begin position="22"/>
        <end position="517"/>
    </location>
</feature>
<dbReference type="EMBL" id="JALLPJ020001144">
    <property type="protein sequence ID" value="KAL3775644.1"/>
    <property type="molecule type" value="Genomic_DNA"/>
</dbReference>
<dbReference type="Proteomes" id="UP001530400">
    <property type="component" value="Unassembled WGS sequence"/>
</dbReference>
<feature type="compositionally biased region" description="Basic residues" evidence="2">
    <location>
        <begin position="455"/>
        <end position="464"/>
    </location>
</feature>
<sequence length="517" mass="57012">MTKYILTIAAISARLLPQTRATVTLYNSGRQYPSRPASFGMQFEYGLQYEALLQVIEGDEHLCNGVNDTEGWSPGLVVGPKKRDGGRHYLGGGSRDVLDGGIEGIEEIRVLEERKIMNGTEKIPVVPSNGVPVALLAKRGQCTYETKAQVASQLTSPHGTVRFLIVYNDDPTGGMITMMPKSSDTGAMGHELYSNLGMVFVSYENGLDLKDYLEVQPIYVKHSGGPRVLIDGEDHWFPSGSEPAAGLALMLMLFGCICSLSLFLSTTAIGNREDNVFLLDGRREQRNGNGRRRRRRGNGLRCLTLEEVETLPTREYSGSEEEEDSPPDSSLELRDKSEMPYEDEDVGQGSGGGLCASLLPSKQETYGHNSCSICLDEYEVGEHIRVLPCQHAFHSECIFPWLTERSPTCPLCKAMFEAVKCDEEGQEEDADEQADDNRTSSAAMPPPLEEEPEVHRRRSRRRRSNNATSNGDRTSSPTEGQTSSLRSRLFGLFGSTSRQTNASLEEPLLPNDEAEIA</sequence>
<keyword evidence="1" id="KW-0479">Metal-binding</keyword>
<feature type="region of interest" description="Disordered" evidence="2">
    <location>
        <begin position="423"/>
        <end position="517"/>
    </location>
</feature>
<evidence type="ECO:0000313" key="6">
    <source>
        <dbReference type="Proteomes" id="UP001530400"/>
    </source>
</evidence>
<dbReference type="PANTHER" id="PTHR22765:SF411">
    <property type="entry name" value="OS02G0248440 PROTEIN"/>
    <property type="match status" value="1"/>
</dbReference>
<accession>A0ABD3NI36</accession>
<evidence type="ECO:0000256" key="1">
    <source>
        <dbReference type="PROSITE-ProRule" id="PRU00175"/>
    </source>
</evidence>
<name>A0ABD3NI36_9STRA</name>